<dbReference type="InterPro" id="IPR002347">
    <property type="entry name" value="SDR_fam"/>
</dbReference>
<evidence type="ECO:0000313" key="5">
    <source>
        <dbReference type="Proteomes" id="UP001221838"/>
    </source>
</evidence>
<dbReference type="CDD" id="cd05233">
    <property type="entry name" value="SDR_c"/>
    <property type="match status" value="1"/>
</dbReference>
<keyword evidence="2" id="KW-0560">Oxidoreductase</keyword>
<dbReference type="InterPro" id="IPR036291">
    <property type="entry name" value="NAD(P)-bd_dom_sf"/>
</dbReference>
<gene>
    <name evidence="4" type="ORF">POL68_30335</name>
</gene>
<dbReference type="Proteomes" id="UP001221838">
    <property type="component" value="Unassembled WGS sequence"/>
</dbReference>
<organism evidence="4 5">
    <name type="scientific">Stigmatella ashevillensis</name>
    <dbReference type="NCBI Taxonomy" id="2995309"/>
    <lineage>
        <taxon>Bacteria</taxon>
        <taxon>Pseudomonadati</taxon>
        <taxon>Myxococcota</taxon>
        <taxon>Myxococcia</taxon>
        <taxon>Myxococcales</taxon>
        <taxon>Cystobacterineae</taxon>
        <taxon>Archangiaceae</taxon>
        <taxon>Stigmatella</taxon>
    </lineage>
</organism>
<dbReference type="InterPro" id="IPR051122">
    <property type="entry name" value="SDR_DHRS6-like"/>
</dbReference>
<dbReference type="RefSeq" id="WP_272142938.1">
    <property type="nucleotide sequence ID" value="NZ_JAQNDM010000002.1"/>
</dbReference>
<dbReference type="EMBL" id="JAQNDM010000002">
    <property type="protein sequence ID" value="MDC0712798.1"/>
    <property type="molecule type" value="Genomic_DNA"/>
</dbReference>
<dbReference type="InterPro" id="IPR057326">
    <property type="entry name" value="KR_dom"/>
</dbReference>
<dbReference type="PANTHER" id="PTHR43477">
    <property type="entry name" value="DIHYDROANTICAPSIN 7-DEHYDROGENASE"/>
    <property type="match status" value="1"/>
</dbReference>
<evidence type="ECO:0000259" key="3">
    <source>
        <dbReference type="SMART" id="SM00822"/>
    </source>
</evidence>
<dbReference type="InterPro" id="IPR020904">
    <property type="entry name" value="Sc_DH/Rdtase_CS"/>
</dbReference>
<protein>
    <submittedName>
        <fullName evidence="4">SDR family NAD(P)-dependent oxidoreductase</fullName>
    </submittedName>
</protein>
<reference evidence="4 5" key="1">
    <citation type="submission" date="2022-11" db="EMBL/GenBank/DDBJ databases">
        <title>Minimal conservation of predation-associated metabolite biosynthetic gene clusters underscores biosynthetic potential of Myxococcota including descriptions for ten novel species: Archangium lansinium sp. nov., Myxococcus landrumus sp. nov., Nannocystis bai.</title>
        <authorList>
            <person name="Ahearne A."/>
            <person name="Stevens C."/>
            <person name="Dowd S."/>
        </authorList>
    </citation>
    <scope>NUCLEOTIDE SEQUENCE [LARGE SCALE GENOMIC DNA]</scope>
    <source>
        <strain evidence="4 5">NCWAL01</strain>
    </source>
</reference>
<evidence type="ECO:0000256" key="2">
    <source>
        <dbReference type="ARBA" id="ARBA00023002"/>
    </source>
</evidence>
<evidence type="ECO:0000313" key="4">
    <source>
        <dbReference type="EMBL" id="MDC0712798.1"/>
    </source>
</evidence>
<name>A0ABT5DI43_9BACT</name>
<comment type="similarity">
    <text evidence="1">Belongs to the short-chain dehydrogenases/reductases (SDR) family.</text>
</comment>
<feature type="domain" description="Ketoreductase" evidence="3">
    <location>
        <begin position="13"/>
        <end position="178"/>
    </location>
</feature>
<accession>A0ABT5DI43</accession>
<keyword evidence="5" id="KW-1185">Reference proteome</keyword>
<evidence type="ECO:0000256" key="1">
    <source>
        <dbReference type="ARBA" id="ARBA00006484"/>
    </source>
</evidence>
<dbReference type="Pfam" id="PF13561">
    <property type="entry name" value="adh_short_C2"/>
    <property type="match status" value="1"/>
</dbReference>
<dbReference type="SUPFAM" id="SSF51735">
    <property type="entry name" value="NAD(P)-binding Rossmann-fold domains"/>
    <property type="match status" value="1"/>
</dbReference>
<proteinExistence type="inferred from homology"/>
<dbReference type="PRINTS" id="PR00081">
    <property type="entry name" value="GDHRDH"/>
</dbReference>
<dbReference type="SMART" id="SM00822">
    <property type="entry name" value="PKS_KR"/>
    <property type="match status" value="1"/>
</dbReference>
<dbReference type="PROSITE" id="PS00061">
    <property type="entry name" value="ADH_SHORT"/>
    <property type="match status" value="1"/>
</dbReference>
<sequence length="265" mass="26959">MSGGSSVGKTGTRKVLVTGGGSGIGLAVAEALVRAGGRVAVTGRRSEPLEAVAASFPGQAFALPCDVASASAREGLLARARDVLGGLDGFVHCAGWVRHQPFGHIDEAALRGQLEVNLVAPLRLGEQALEVLEPGGAMVFLASTLAHRPLPTSAVYSAAKAGLLQVVKALALTGAARGVRANTVSPGVVDTAMTRELRLAPGELPPPAVEHAARLQAQLEFLGSLHPLGRLGQPGELAEAVVHLLGASWTTGAELVVDGGILLRE</sequence>
<dbReference type="PANTHER" id="PTHR43477:SF1">
    <property type="entry name" value="DIHYDROANTICAPSIN 7-DEHYDROGENASE"/>
    <property type="match status" value="1"/>
</dbReference>
<comment type="caution">
    <text evidence="4">The sequence shown here is derived from an EMBL/GenBank/DDBJ whole genome shotgun (WGS) entry which is preliminary data.</text>
</comment>
<dbReference type="Gene3D" id="3.40.50.720">
    <property type="entry name" value="NAD(P)-binding Rossmann-like Domain"/>
    <property type="match status" value="1"/>
</dbReference>